<feature type="repeat" description="ANK" evidence="3">
    <location>
        <begin position="107"/>
        <end position="139"/>
    </location>
</feature>
<feature type="repeat" description="ANK" evidence="3">
    <location>
        <begin position="275"/>
        <end position="308"/>
    </location>
</feature>
<feature type="repeat" description="ANK" evidence="3">
    <location>
        <begin position="343"/>
        <end position="375"/>
    </location>
</feature>
<proteinExistence type="predicted"/>
<evidence type="ECO:0000313" key="6">
    <source>
        <dbReference type="Proteomes" id="UP000199580"/>
    </source>
</evidence>
<keyword evidence="2 3" id="KW-0040">ANK repeat</keyword>
<feature type="signal peptide" evidence="4">
    <location>
        <begin position="1"/>
        <end position="36"/>
    </location>
</feature>
<dbReference type="SUPFAM" id="SSF48403">
    <property type="entry name" value="Ankyrin repeat"/>
    <property type="match status" value="2"/>
</dbReference>
<reference evidence="5 6" key="1">
    <citation type="submission" date="2016-10" db="EMBL/GenBank/DDBJ databases">
        <authorList>
            <person name="de Groot N.N."/>
        </authorList>
    </citation>
    <scope>NUCLEOTIDE SEQUENCE [LARGE SCALE GENOMIC DNA]</scope>
    <source>
        <strain evidence="5 6">CGMCC 1.10076</strain>
    </source>
</reference>
<dbReference type="InterPro" id="IPR051165">
    <property type="entry name" value="Multifunctional_ANK_Repeat"/>
</dbReference>
<dbReference type="Gene3D" id="1.25.40.20">
    <property type="entry name" value="Ankyrin repeat-containing domain"/>
    <property type="match status" value="3"/>
</dbReference>
<sequence>MPDFRAGIITNKMIMLKNIKSFFIALLLLLSFAASAQKNVFLDRNYWKSKPDRPTIESEIKKGNDPAQLNSNAFDATVYAILEQAPDESIKFLLAQKGNEVNKVTHDGRTYIFWAAYKGNVGLMQYLLDKGAKTDLLDDKGYTVLNFAASSGQTNTKVYDFCLAHGANLKKDVDHDGANALLLAALYDTDFSLINYFVSKGLDLKSVDSNGNTAFNYAAKTGNLITLKTLVEKGVKFNDNAMIFASQGTRSTSNTLETYQYLESLRIKPTAIGKNGETTLHAIVRKEKQLEIINYFLGKGVDLNRADNDGNTIFMNAASANNDPQVIELLASKTKDLNQKNKKGVSALAFAVKNNTPQIVDLLLKKGADVKITDANGDNLAYYLIQSYNSQKKEAFEAKLKMLQEKGLNVVVPQKNGNTLYHLAVAQNDLSLLKDISRFKGDINAKNKDGLTALHKAALTAKDDSILKFLIESGAKKEAVTDMKETAYDLASENEYLEKNKISIDFLK</sequence>
<keyword evidence="6" id="KW-1185">Reference proteome</keyword>
<evidence type="ECO:0000256" key="4">
    <source>
        <dbReference type="SAM" id="SignalP"/>
    </source>
</evidence>
<dbReference type="STRING" id="1128970.SAMN04487935_0261"/>
<feature type="repeat" description="ANK" evidence="3">
    <location>
        <begin position="210"/>
        <end position="242"/>
    </location>
</feature>
<dbReference type="Proteomes" id="UP000199580">
    <property type="component" value="Unassembled WGS sequence"/>
</dbReference>
<feature type="repeat" description="ANK" evidence="3">
    <location>
        <begin position="416"/>
        <end position="448"/>
    </location>
</feature>
<keyword evidence="4" id="KW-0732">Signal</keyword>
<dbReference type="PANTHER" id="PTHR24123:SF129">
    <property type="entry name" value="PROTEIN, PUTATIVE-RELATED"/>
    <property type="match status" value="1"/>
</dbReference>
<dbReference type="Pfam" id="PF12796">
    <property type="entry name" value="Ank_2"/>
    <property type="match status" value="4"/>
</dbReference>
<gene>
    <name evidence="5" type="ORF">SAMN04487935_0261</name>
</gene>
<protein>
    <submittedName>
        <fullName evidence="5">Ankyrin repeat</fullName>
    </submittedName>
</protein>
<dbReference type="InterPro" id="IPR036770">
    <property type="entry name" value="Ankyrin_rpt-contain_sf"/>
</dbReference>
<feature type="repeat" description="ANK" evidence="3">
    <location>
        <begin position="449"/>
        <end position="482"/>
    </location>
</feature>
<dbReference type="EMBL" id="FNEZ01000001">
    <property type="protein sequence ID" value="SDJ19927.1"/>
    <property type="molecule type" value="Genomic_DNA"/>
</dbReference>
<accession>A0A1G8RSH5</accession>
<evidence type="ECO:0000313" key="5">
    <source>
        <dbReference type="EMBL" id="SDJ19927.1"/>
    </source>
</evidence>
<dbReference type="PANTHER" id="PTHR24123">
    <property type="entry name" value="ANKYRIN REPEAT-CONTAINING"/>
    <property type="match status" value="1"/>
</dbReference>
<dbReference type="InterPro" id="IPR002110">
    <property type="entry name" value="Ankyrin_rpt"/>
</dbReference>
<evidence type="ECO:0000256" key="3">
    <source>
        <dbReference type="PROSITE-ProRule" id="PRU00023"/>
    </source>
</evidence>
<name>A0A1G8RSH5_9FLAO</name>
<evidence type="ECO:0000256" key="1">
    <source>
        <dbReference type="ARBA" id="ARBA00022737"/>
    </source>
</evidence>
<evidence type="ECO:0000256" key="2">
    <source>
        <dbReference type="ARBA" id="ARBA00023043"/>
    </source>
</evidence>
<dbReference type="AlphaFoldDB" id="A0A1G8RSH5"/>
<feature type="chain" id="PRO_5011484040" evidence="4">
    <location>
        <begin position="37"/>
        <end position="508"/>
    </location>
</feature>
<dbReference type="PROSITE" id="PS50297">
    <property type="entry name" value="ANK_REP_REGION"/>
    <property type="match status" value="4"/>
</dbReference>
<dbReference type="SMART" id="SM00248">
    <property type="entry name" value="ANK"/>
    <property type="match status" value="9"/>
</dbReference>
<dbReference type="PROSITE" id="PS50088">
    <property type="entry name" value="ANK_REPEAT"/>
    <property type="match status" value="6"/>
</dbReference>
<organism evidence="5 6">
    <name type="scientific">Flavobacterium noncentrifugens</name>
    <dbReference type="NCBI Taxonomy" id="1128970"/>
    <lineage>
        <taxon>Bacteria</taxon>
        <taxon>Pseudomonadati</taxon>
        <taxon>Bacteroidota</taxon>
        <taxon>Flavobacteriia</taxon>
        <taxon>Flavobacteriales</taxon>
        <taxon>Flavobacteriaceae</taxon>
        <taxon>Flavobacterium</taxon>
    </lineage>
</organism>
<keyword evidence="1" id="KW-0677">Repeat</keyword>